<accession>A0ABV4UCI9</accession>
<dbReference type="InterPro" id="IPR006597">
    <property type="entry name" value="Sel1-like"/>
</dbReference>
<evidence type="ECO:0000313" key="2">
    <source>
        <dbReference type="EMBL" id="MFA9949372.1"/>
    </source>
</evidence>
<feature type="chain" id="PRO_5045179170" evidence="1">
    <location>
        <begin position="20"/>
        <end position="177"/>
    </location>
</feature>
<dbReference type="InterPro" id="IPR011990">
    <property type="entry name" value="TPR-like_helical_dom_sf"/>
</dbReference>
<dbReference type="Proteomes" id="UP001574673">
    <property type="component" value="Unassembled WGS sequence"/>
</dbReference>
<dbReference type="Gene3D" id="1.25.40.10">
    <property type="entry name" value="Tetratricopeptide repeat domain"/>
    <property type="match status" value="1"/>
</dbReference>
<dbReference type="InterPro" id="IPR050767">
    <property type="entry name" value="Sel1_AlgK"/>
</dbReference>
<dbReference type="Pfam" id="PF08238">
    <property type="entry name" value="Sel1"/>
    <property type="match status" value="4"/>
</dbReference>
<gene>
    <name evidence="2" type="ORF">ABCS64_03360</name>
</gene>
<organism evidence="2 3">
    <name type="scientific">Dentiradicibacter hellwigii</name>
    <dbReference type="NCBI Taxonomy" id="3149053"/>
    <lineage>
        <taxon>Bacteria</taxon>
        <taxon>Pseudomonadati</taxon>
        <taxon>Pseudomonadota</taxon>
        <taxon>Betaproteobacteria</taxon>
        <taxon>Rhodocyclales</taxon>
        <taxon>Rhodocyclaceae</taxon>
        <taxon>Dentiradicibacter</taxon>
    </lineage>
</organism>
<comment type="caution">
    <text evidence="2">The sequence shown here is derived from an EMBL/GenBank/DDBJ whole genome shotgun (WGS) entry which is preliminary data.</text>
</comment>
<dbReference type="EMBL" id="JBEUWX010000002">
    <property type="protein sequence ID" value="MFA9949372.1"/>
    <property type="molecule type" value="Genomic_DNA"/>
</dbReference>
<evidence type="ECO:0000313" key="3">
    <source>
        <dbReference type="Proteomes" id="UP001574673"/>
    </source>
</evidence>
<protein>
    <submittedName>
        <fullName evidence="2">Tetratricopeptide repeat protein</fullName>
    </submittedName>
</protein>
<keyword evidence="3" id="KW-1185">Reference proteome</keyword>
<name>A0ABV4UCI9_9RHOO</name>
<sequence>MKKLLPGVCLLLSATLALAQMPGETRQEAMLAIQQGNYTHAAQLLRTWAERGDAQAQYYLGVMYSNGDGFAQNNAKARKWWEKAAAQGDAKAQYNLGVIYYDGQGVAQSYAKAREWWEKAAAQGYAEAQYNLGFMYAGGRGVAKDLLKARKWYEQAAAQTENPEIARRALQALEKMY</sequence>
<proteinExistence type="predicted"/>
<feature type="signal peptide" evidence="1">
    <location>
        <begin position="1"/>
        <end position="19"/>
    </location>
</feature>
<dbReference type="SUPFAM" id="SSF81901">
    <property type="entry name" value="HCP-like"/>
    <property type="match status" value="1"/>
</dbReference>
<dbReference type="RefSeq" id="WP_418890509.1">
    <property type="nucleotide sequence ID" value="NZ_JBEUWX010000002.1"/>
</dbReference>
<keyword evidence="1" id="KW-0732">Signal</keyword>
<dbReference type="PANTHER" id="PTHR11102">
    <property type="entry name" value="SEL-1-LIKE PROTEIN"/>
    <property type="match status" value="1"/>
</dbReference>
<reference evidence="3" key="1">
    <citation type="submission" date="2024-06" db="EMBL/GenBank/DDBJ databases">
        <title>Radixoralia hellwigii gen. nov., sp nov., isolated from a root canal in the human oral cavity.</title>
        <authorList>
            <person name="Bartsch S."/>
            <person name="Wittmer A."/>
            <person name="Schulz A.-K."/>
            <person name="Neumann-Schaal M."/>
            <person name="Wolf J."/>
            <person name="Gronow S."/>
            <person name="Tennert C."/>
            <person name="Haecker G."/>
            <person name="Cieplik F."/>
            <person name="Al-Ahmad A."/>
        </authorList>
    </citation>
    <scope>NUCLEOTIDE SEQUENCE [LARGE SCALE GENOMIC DNA]</scope>
    <source>
        <strain evidence="3">Wk13</strain>
    </source>
</reference>
<evidence type="ECO:0000256" key="1">
    <source>
        <dbReference type="SAM" id="SignalP"/>
    </source>
</evidence>
<dbReference type="SMART" id="SM00671">
    <property type="entry name" value="SEL1"/>
    <property type="match status" value="3"/>
</dbReference>
<dbReference type="PANTHER" id="PTHR11102:SF160">
    <property type="entry name" value="ERAD-ASSOCIATED E3 UBIQUITIN-PROTEIN LIGASE COMPONENT HRD3"/>
    <property type="match status" value="1"/>
</dbReference>